<sequence>MGWVYVLLFILFYFHPPIPLLTFIPHRCMITLSDTALFLVFLWGLKKRTYRALVPIILHHPSSYLIFVRLR</sequence>
<dbReference type="Proteomes" id="UP000193648">
    <property type="component" value="Unassembled WGS sequence"/>
</dbReference>
<proteinExistence type="predicted"/>
<dbReference type="RefSeq" id="XP_021879759.1">
    <property type="nucleotide sequence ID" value="XM_022024700.1"/>
</dbReference>
<dbReference type="EMBL" id="MCFF01000029">
    <property type="protein sequence ID" value="ORZ11030.1"/>
    <property type="molecule type" value="Genomic_DNA"/>
</dbReference>
<accession>A0A1Y2GHN3</accession>
<dbReference type="AlphaFoldDB" id="A0A1Y2GHN3"/>
<protein>
    <submittedName>
        <fullName evidence="2">Uncharacterized protein</fullName>
    </submittedName>
</protein>
<evidence type="ECO:0000256" key="1">
    <source>
        <dbReference type="SAM" id="Phobius"/>
    </source>
</evidence>
<keyword evidence="4" id="KW-1185">Reference proteome</keyword>
<dbReference type="EMBL" id="MCFF01000027">
    <property type="protein sequence ID" value="ORZ11662.1"/>
    <property type="molecule type" value="Genomic_DNA"/>
</dbReference>
<keyword evidence="1" id="KW-0472">Membrane</keyword>
<keyword evidence="1" id="KW-0812">Transmembrane</keyword>
<evidence type="ECO:0000313" key="4">
    <source>
        <dbReference type="Proteomes" id="UP000193648"/>
    </source>
</evidence>
<comment type="caution">
    <text evidence="2">The sequence shown here is derived from an EMBL/GenBank/DDBJ whole genome shotgun (WGS) entry which is preliminary data.</text>
</comment>
<organism evidence="2 4">
    <name type="scientific">Lobosporangium transversale</name>
    <dbReference type="NCBI Taxonomy" id="64571"/>
    <lineage>
        <taxon>Eukaryota</taxon>
        <taxon>Fungi</taxon>
        <taxon>Fungi incertae sedis</taxon>
        <taxon>Mucoromycota</taxon>
        <taxon>Mortierellomycotina</taxon>
        <taxon>Mortierellomycetes</taxon>
        <taxon>Mortierellales</taxon>
        <taxon>Mortierellaceae</taxon>
        <taxon>Lobosporangium</taxon>
    </lineage>
</organism>
<gene>
    <name evidence="3" type="ORF">BCR41DRAFT_356719</name>
    <name evidence="2" type="ORF">BCR41DRAFT_357385</name>
</gene>
<evidence type="ECO:0000313" key="3">
    <source>
        <dbReference type="EMBL" id="ORZ11662.1"/>
    </source>
</evidence>
<dbReference type="InParanoid" id="A0A1Y2GHN3"/>
<evidence type="ECO:0000313" key="2">
    <source>
        <dbReference type="EMBL" id="ORZ11030.1"/>
    </source>
</evidence>
<dbReference type="GeneID" id="33566544"/>
<keyword evidence="1" id="KW-1133">Transmembrane helix</keyword>
<name>A0A1Y2GHN3_9FUNG</name>
<feature type="transmembrane region" description="Helical" evidence="1">
    <location>
        <begin position="20"/>
        <end position="43"/>
    </location>
</feature>
<reference evidence="2 4" key="1">
    <citation type="submission" date="2016-07" db="EMBL/GenBank/DDBJ databases">
        <title>Pervasive Adenine N6-methylation of Active Genes in Fungi.</title>
        <authorList>
            <consortium name="DOE Joint Genome Institute"/>
            <person name="Mondo S.J."/>
            <person name="Dannebaum R.O."/>
            <person name="Kuo R.C."/>
            <person name="Labutti K."/>
            <person name="Haridas S."/>
            <person name="Kuo A."/>
            <person name="Salamov A."/>
            <person name="Ahrendt S.R."/>
            <person name="Lipzen A."/>
            <person name="Sullivan W."/>
            <person name="Andreopoulos W.B."/>
            <person name="Clum A."/>
            <person name="Lindquist E."/>
            <person name="Daum C."/>
            <person name="Ramamoorthy G.K."/>
            <person name="Gryganskyi A."/>
            <person name="Culley D."/>
            <person name="Magnuson J.K."/>
            <person name="James T.Y."/>
            <person name="O'Malley M.A."/>
            <person name="Stajich J.E."/>
            <person name="Spatafora J.W."/>
            <person name="Visel A."/>
            <person name="Grigoriev I.V."/>
        </authorList>
    </citation>
    <scope>NUCLEOTIDE SEQUENCE [LARGE SCALE GENOMIC DNA]</scope>
    <source>
        <strain evidence="2 4">NRRL 3116</strain>
    </source>
</reference>